<gene>
    <name evidence="1" type="ORF">SAMEA3906486_02704</name>
</gene>
<accession>A0A157SHT3</accession>
<organism evidence="1 2">
    <name type="scientific">Bordetella ansorpii</name>
    <dbReference type="NCBI Taxonomy" id="288768"/>
    <lineage>
        <taxon>Bacteria</taxon>
        <taxon>Pseudomonadati</taxon>
        <taxon>Pseudomonadota</taxon>
        <taxon>Betaproteobacteria</taxon>
        <taxon>Burkholderiales</taxon>
        <taxon>Alcaligenaceae</taxon>
        <taxon>Bordetella</taxon>
    </lineage>
</organism>
<keyword evidence="2" id="KW-1185">Reference proteome</keyword>
<evidence type="ECO:0000313" key="1">
    <source>
        <dbReference type="EMBL" id="SAI69781.1"/>
    </source>
</evidence>
<evidence type="ECO:0000313" key="2">
    <source>
        <dbReference type="Proteomes" id="UP000076848"/>
    </source>
</evidence>
<dbReference type="AlphaFoldDB" id="A0A157SHT3"/>
<reference evidence="1 2" key="1">
    <citation type="submission" date="2016-04" db="EMBL/GenBank/DDBJ databases">
        <authorList>
            <consortium name="Pathogen Informatics"/>
        </authorList>
    </citation>
    <scope>NUCLEOTIDE SEQUENCE [LARGE SCALE GENOMIC DNA]</scope>
    <source>
        <strain evidence="1 2">H050680373</strain>
    </source>
</reference>
<name>A0A157SHT3_9BORD</name>
<dbReference type="EMBL" id="FKIF01000006">
    <property type="protein sequence ID" value="SAI69781.1"/>
    <property type="molecule type" value="Genomic_DNA"/>
</dbReference>
<proteinExistence type="predicted"/>
<protein>
    <submittedName>
        <fullName evidence="1">Uncharacterized protein</fullName>
    </submittedName>
</protein>
<sequence>MKAPPYALSRAPQGAALADRQSRIRRALAQAGFFHAPSVACSTVNSLI</sequence>
<dbReference type="Proteomes" id="UP000076848">
    <property type="component" value="Unassembled WGS sequence"/>
</dbReference>